<feature type="compositionally biased region" description="Low complexity" evidence="2">
    <location>
        <begin position="895"/>
        <end position="904"/>
    </location>
</feature>
<protein>
    <submittedName>
        <fullName evidence="4">Phosphatidylinositol 4,5-bisphosphate-binding protein</fullName>
    </submittedName>
</protein>
<feature type="region of interest" description="Disordered" evidence="2">
    <location>
        <begin position="528"/>
        <end position="622"/>
    </location>
</feature>
<dbReference type="PANTHER" id="PTHR31941">
    <property type="entry name" value="CYTOSKELETAL SIGNALING PROTEIN SLM1"/>
    <property type="match status" value="1"/>
</dbReference>
<feature type="compositionally biased region" description="Basic and acidic residues" evidence="2">
    <location>
        <begin position="596"/>
        <end position="605"/>
    </location>
</feature>
<feature type="compositionally biased region" description="Basic and acidic residues" evidence="2">
    <location>
        <begin position="36"/>
        <end position="46"/>
    </location>
</feature>
<dbReference type="CDD" id="cd13311">
    <property type="entry name" value="PH_Slm1"/>
    <property type="match status" value="1"/>
</dbReference>
<organism evidence="4 5">
    <name type="scientific">Lithohypha guttulata</name>
    <dbReference type="NCBI Taxonomy" id="1690604"/>
    <lineage>
        <taxon>Eukaryota</taxon>
        <taxon>Fungi</taxon>
        <taxon>Dikarya</taxon>
        <taxon>Ascomycota</taxon>
        <taxon>Pezizomycotina</taxon>
        <taxon>Eurotiomycetes</taxon>
        <taxon>Chaetothyriomycetidae</taxon>
        <taxon>Chaetothyriales</taxon>
        <taxon>Trichomeriaceae</taxon>
        <taxon>Lithohypha</taxon>
    </lineage>
</organism>
<sequence>MSRPVTPATGAPAQTLSRSNSQRFGHAGSRPVSFVGRDDTGIEAHDQYSAAPRDASVLSQSTGAHDDHYLGSDGGAGVHRSASQLSQSATAIPSRGNTLKKKASLRRTGSLNRSGSKKSSYAGSVRSMRLGEKEKYEPDPEHNSAFFCPVPITGSPTDLLADRFQAWRKVLKDIIAYFRDVQKSYETRSKTLHSASNTISNLVAPPNFLQSGGIADATQILQEFHKQSLSESNKSRELENEVIQQLTGLRSDLQQKIKEIKSLSGDFKNSVSKEQDGTRKAIRALQESVGHVDHDAASTAGRGDPFLVKLSVDRQVGRQIEEENYLHRAYLNLEASGRELESIVVGEIQKAYNVLAGIMKREADHSYETVEKLREGPIAMAKDHEWDAFVTNNDRMVDPRLPLRQLEQITYPGKDHPAAIEVRSGMLERKSKYLKSYTPGWYVLSPTHLHEFKSADRISFQSPIMSLYLPEQKLGTHSEPGSNSHKFMLKGRQTGTMHRGHSWIFRAETHDTMVAWFGDIKELTEKRGEERNEFVRRTHARTLSSSSNKAPSIGSGSGMEDDEADRAPFSAEESIRGPSVAPDAASGVGVVAPRGDMPDDQRSEPGWRPQRPTPGGRFPSDLNVQRGLQASVSPSSGDSLDETDREAIASAGALPGSGIPFVTGTNTQPHTDLQQSHTTHPQPHSSHHPRGLQSSGNEKAGAAVSAIHNSDNAGISDYTAGDHHRVAPTSTGAIPVETASTYGEWMAPIAAGVGGAGLGAAGATAYDQPRRNRAEHDNDQQGYSQPERVGDNHRSAQAEHVDDQQTAIPTYGHSSAPIMDVTAAPIDAPRGPRAGSENGQDMAANSPASAYAAPVQAREVPQNDDIYARDSTMDSAPSAAYPAPAHTSGGAQDNTFTQSTTTTSAPLSIYAVPLSSGKDSQAEPSYLRDTATDNASRSAYNTSSTQDATSGSNRFSAYTASTVPTTTSASSGVGVDAPAPSQTLAAAGIQPYPQTTQSEIAPISTSDLDTYRDIDAAGHKRPQMPHSAKSVQTISDLHVPGEFPKNEY</sequence>
<feature type="domain" description="PH" evidence="3">
    <location>
        <begin position="420"/>
        <end position="525"/>
    </location>
</feature>
<dbReference type="Pfam" id="PF20400">
    <property type="entry name" value="BAR_4"/>
    <property type="match status" value="1"/>
</dbReference>
<feature type="compositionally biased region" description="Low complexity" evidence="2">
    <location>
        <begin position="843"/>
        <end position="854"/>
    </location>
</feature>
<dbReference type="AlphaFoldDB" id="A0AAN7T3V7"/>
<dbReference type="PANTHER" id="PTHR31941:SF16">
    <property type="entry name" value="PHOSPHATIDYLINOSITOL 4,5-BISPHOSPHATE-BINDING PROTEIN SLM1-RELATED"/>
    <property type="match status" value="1"/>
</dbReference>
<feature type="region of interest" description="Disordered" evidence="2">
    <location>
        <begin position="771"/>
        <end position="802"/>
    </location>
</feature>
<dbReference type="InterPro" id="IPR046869">
    <property type="entry name" value="SLM1/RGC1-like_PH"/>
</dbReference>
<keyword evidence="1" id="KW-0597">Phosphoprotein</keyword>
<feature type="compositionally biased region" description="Polar residues" evidence="2">
    <location>
        <begin position="81"/>
        <end position="97"/>
    </location>
</feature>
<dbReference type="InterPro" id="IPR043453">
    <property type="entry name" value="Slm1_PH"/>
</dbReference>
<dbReference type="SMART" id="SM00233">
    <property type="entry name" value="PH"/>
    <property type="match status" value="1"/>
</dbReference>
<evidence type="ECO:0000313" key="5">
    <source>
        <dbReference type="Proteomes" id="UP001309876"/>
    </source>
</evidence>
<feature type="compositionally biased region" description="Polar residues" evidence="2">
    <location>
        <begin position="12"/>
        <end position="23"/>
    </location>
</feature>
<feature type="compositionally biased region" description="Basic and acidic residues" evidence="2">
    <location>
        <begin position="788"/>
        <end position="802"/>
    </location>
</feature>
<dbReference type="InterPro" id="IPR011993">
    <property type="entry name" value="PH-like_dom_sf"/>
</dbReference>
<accession>A0AAN7T3V7</accession>
<evidence type="ECO:0000313" key="4">
    <source>
        <dbReference type="EMBL" id="KAK5088043.1"/>
    </source>
</evidence>
<feature type="compositionally biased region" description="Polar residues" evidence="2">
    <location>
        <begin position="932"/>
        <end position="953"/>
    </location>
</feature>
<name>A0AAN7T3V7_9EURO</name>
<dbReference type="InterPro" id="IPR046868">
    <property type="entry name" value="BAR_4"/>
</dbReference>
<feature type="compositionally biased region" description="Polar residues" evidence="2">
    <location>
        <begin position="541"/>
        <end position="550"/>
    </location>
</feature>
<feature type="compositionally biased region" description="Low complexity" evidence="2">
    <location>
        <begin position="875"/>
        <end position="885"/>
    </location>
</feature>
<dbReference type="Gene3D" id="2.30.29.30">
    <property type="entry name" value="Pleckstrin-homology domain (PH domain)/Phosphotyrosine-binding domain (PTB)"/>
    <property type="match status" value="1"/>
</dbReference>
<gene>
    <name evidence="4" type="primary">SLM2</name>
    <name evidence="4" type="ORF">LTR05_002259</name>
</gene>
<feature type="region of interest" description="Disordered" evidence="2">
    <location>
        <begin position="1018"/>
        <end position="1048"/>
    </location>
</feature>
<dbReference type="Pfam" id="PF20399">
    <property type="entry name" value="PH_20"/>
    <property type="match status" value="1"/>
</dbReference>
<feature type="compositionally biased region" description="Low complexity" evidence="2">
    <location>
        <begin position="674"/>
        <end position="684"/>
    </location>
</feature>
<proteinExistence type="predicted"/>
<dbReference type="Proteomes" id="UP001309876">
    <property type="component" value="Unassembled WGS sequence"/>
</dbReference>
<reference evidence="4 5" key="1">
    <citation type="submission" date="2023-08" db="EMBL/GenBank/DDBJ databases">
        <title>Black Yeasts Isolated from many extreme environments.</title>
        <authorList>
            <person name="Coleine C."/>
            <person name="Stajich J.E."/>
            <person name="Selbmann L."/>
        </authorList>
    </citation>
    <scope>NUCLEOTIDE SEQUENCE [LARGE SCALE GENOMIC DNA]</scope>
    <source>
        <strain evidence="4 5">CCFEE 5910</strain>
    </source>
</reference>
<evidence type="ECO:0000256" key="1">
    <source>
        <dbReference type="ARBA" id="ARBA00022553"/>
    </source>
</evidence>
<dbReference type="SUPFAM" id="SSF103657">
    <property type="entry name" value="BAR/IMD domain-like"/>
    <property type="match status" value="1"/>
</dbReference>
<feature type="region of interest" description="Disordered" evidence="2">
    <location>
        <begin position="652"/>
        <end position="702"/>
    </location>
</feature>
<feature type="compositionally biased region" description="Basic and acidic residues" evidence="2">
    <location>
        <begin position="129"/>
        <end position="142"/>
    </location>
</feature>
<dbReference type="InterPro" id="IPR027267">
    <property type="entry name" value="AH/BAR_dom_sf"/>
</dbReference>
<feature type="region of interest" description="Disordered" evidence="2">
    <location>
        <begin position="1"/>
        <end position="143"/>
    </location>
</feature>
<dbReference type="InterPro" id="IPR001849">
    <property type="entry name" value="PH_domain"/>
</dbReference>
<dbReference type="PROSITE" id="PS50003">
    <property type="entry name" value="PH_DOMAIN"/>
    <property type="match status" value="1"/>
</dbReference>
<evidence type="ECO:0000259" key="3">
    <source>
        <dbReference type="PROSITE" id="PS50003"/>
    </source>
</evidence>
<keyword evidence="5" id="KW-1185">Reference proteome</keyword>
<comment type="caution">
    <text evidence="4">The sequence shown here is derived from an EMBL/GenBank/DDBJ whole genome shotgun (WGS) entry which is preliminary data.</text>
</comment>
<feature type="compositionally biased region" description="Polar residues" evidence="2">
    <location>
        <begin position="663"/>
        <end position="673"/>
    </location>
</feature>
<feature type="region of interest" description="Disordered" evidence="2">
    <location>
        <begin position="825"/>
        <end position="953"/>
    </location>
</feature>
<dbReference type="Gene3D" id="1.20.1270.60">
    <property type="entry name" value="Arfaptin homology (AH) domain/BAR domain"/>
    <property type="match status" value="1"/>
</dbReference>
<dbReference type="SUPFAM" id="SSF50729">
    <property type="entry name" value="PH domain-like"/>
    <property type="match status" value="1"/>
</dbReference>
<evidence type="ECO:0000256" key="2">
    <source>
        <dbReference type="SAM" id="MobiDB-lite"/>
    </source>
</evidence>
<feature type="compositionally biased region" description="Polar residues" evidence="2">
    <location>
        <begin position="107"/>
        <end position="122"/>
    </location>
</feature>
<dbReference type="EMBL" id="JAVRRJ010000002">
    <property type="protein sequence ID" value="KAK5088043.1"/>
    <property type="molecule type" value="Genomic_DNA"/>
</dbReference>